<gene>
    <name evidence="2" type="ORF">WAK64_10360</name>
</gene>
<organism evidence="2 3">
    <name type="scientific">Bacillus spongiae</name>
    <dbReference type="NCBI Taxonomy" id="2683610"/>
    <lineage>
        <taxon>Bacteria</taxon>
        <taxon>Bacillati</taxon>
        <taxon>Bacillota</taxon>
        <taxon>Bacilli</taxon>
        <taxon>Bacillales</taxon>
        <taxon>Bacillaceae</taxon>
        <taxon>Bacillus</taxon>
    </lineage>
</organism>
<protein>
    <recommendedName>
        <fullName evidence="4">DUF4234 domain-containing protein</fullName>
    </recommendedName>
</protein>
<feature type="transmembrane region" description="Helical" evidence="1">
    <location>
        <begin position="55"/>
        <end position="77"/>
    </location>
</feature>
<evidence type="ECO:0000313" key="2">
    <source>
        <dbReference type="EMBL" id="MEI5907459.1"/>
    </source>
</evidence>
<sequence>MDKPVGSLPLKKTNVFLVVLFTIITAGIYLSFWFLRRRKAFRESTINSYIPFKWWTVFAVYLILSFLINLIGGVFLTPYGETVIESINLILTYYFIGLLYYSIFRVKDVIEYHYSETDIKSVWLVLFHVWYLQFKINRLEEN</sequence>
<keyword evidence="1" id="KW-1133">Transmembrane helix</keyword>
<keyword evidence="3" id="KW-1185">Reference proteome</keyword>
<evidence type="ECO:0000313" key="3">
    <source>
        <dbReference type="Proteomes" id="UP001312865"/>
    </source>
</evidence>
<keyword evidence="1" id="KW-0812">Transmembrane</keyword>
<proteinExistence type="predicted"/>
<reference evidence="2 3" key="1">
    <citation type="journal article" date="2018" name="J. Microbiol.">
        <title>Bacillus spongiae sp. nov., isolated from sponge of Jeju Island.</title>
        <authorList>
            <person name="Lee G.E."/>
            <person name="Im W.T."/>
            <person name="Park J.S."/>
        </authorList>
    </citation>
    <scope>NUCLEOTIDE SEQUENCE [LARGE SCALE GENOMIC DNA]</scope>
    <source>
        <strain evidence="2 3">135PIL107-10</strain>
    </source>
</reference>
<feature type="transmembrane region" description="Helical" evidence="1">
    <location>
        <begin position="15"/>
        <end position="35"/>
    </location>
</feature>
<evidence type="ECO:0008006" key="4">
    <source>
        <dbReference type="Google" id="ProtNLM"/>
    </source>
</evidence>
<comment type="caution">
    <text evidence="2">The sequence shown here is derived from an EMBL/GenBank/DDBJ whole genome shotgun (WGS) entry which is preliminary data.</text>
</comment>
<feature type="transmembrane region" description="Helical" evidence="1">
    <location>
        <begin position="83"/>
        <end position="103"/>
    </location>
</feature>
<dbReference type="Proteomes" id="UP001312865">
    <property type="component" value="Unassembled WGS sequence"/>
</dbReference>
<dbReference type="RefSeq" id="WP_336586895.1">
    <property type="nucleotide sequence ID" value="NZ_JBBAXC010000007.1"/>
</dbReference>
<keyword evidence="1" id="KW-0472">Membrane</keyword>
<accession>A0ABU8HE90</accession>
<evidence type="ECO:0000256" key="1">
    <source>
        <dbReference type="SAM" id="Phobius"/>
    </source>
</evidence>
<dbReference type="EMBL" id="JBBAXC010000007">
    <property type="protein sequence ID" value="MEI5907459.1"/>
    <property type="molecule type" value="Genomic_DNA"/>
</dbReference>
<name>A0ABU8HE90_9BACI</name>